<sequence>MALQQGLIVEMQQRLRQFVVLVTVKATCDTRCQHQCLHRSRLDSPLNLATRSIKIRPPFSKHCATPLHERSIQIAVGGEPGNGEANEGKYRSLVGRKGKGIAERQHPNPERQTDARMSAFGARADIKTHAPKGLLLAISGHTGVGDGSSTCS</sequence>
<reference evidence="1" key="1">
    <citation type="journal article" date="2008" name="ISME J.">
        <title>Genomic patterns of recombination, clonal divergence and environment in marine microbial populations.</title>
        <authorList>
            <person name="Konstantinidis K.T."/>
            <person name="Delong E.F."/>
        </authorList>
    </citation>
    <scope>NUCLEOTIDE SEQUENCE</scope>
</reference>
<name>B3T0H7_9ZZZZ</name>
<gene>
    <name evidence="1" type="ORF">ALOHA_HF4000005I08ctg1g13</name>
</gene>
<organism evidence="1">
    <name type="scientific">uncultured marine microorganism HF4000_005I08</name>
    <dbReference type="NCBI Taxonomy" id="455507"/>
    <lineage>
        <taxon>unclassified sequences</taxon>
        <taxon>environmental samples</taxon>
    </lineage>
</organism>
<evidence type="ECO:0000313" key="1">
    <source>
        <dbReference type="EMBL" id="ABZ06085.1"/>
    </source>
</evidence>
<dbReference type="AlphaFoldDB" id="B3T0H7"/>
<proteinExistence type="predicted"/>
<dbReference type="EMBL" id="EU016566">
    <property type="protein sequence ID" value="ABZ06085.1"/>
    <property type="molecule type" value="Genomic_DNA"/>
</dbReference>
<protein>
    <submittedName>
        <fullName evidence="1">Uncharacterized protein</fullName>
    </submittedName>
</protein>
<accession>B3T0H7</accession>